<dbReference type="EMBL" id="CP015054">
    <property type="protein sequence ID" value="QGN13632.1"/>
    <property type="molecule type" value="Genomic_DNA"/>
</dbReference>
<organism evidence="6 7">
    <name type="scientific">Kluyveromyces marxianus</name>
    <name type="common">Yeast</name>
    <name type="synonym">Candida kefyr</name>
    <dbReference type="NCBI Taxonomy" id="4911"/>
    <lineage>
        <taxon>Eukaryota</taxon>
        <taxon>Fungi</taxon>
        <taxon>Dikarya</taxon>
        <taxon>Ascomycota</taxon>
        <taxon>Saccharomycotina</taxon>
        <taxon>Saccharomycetes</taxon>
        <taxon>Saccharomycetales</taxon>
        <taxon>Saccharomycetaceae</taxon>
        <taxon>Kluyveromyces</taxon>
    </lineage>
</organism>
<feature type="region of interest" description="Disordered" evidence="5">
    <location>
        <begin position="78"/>
        <end position="108"/>
    </location>
</feature>
<reference evidence="6 7" key="1">
    <citation type="submission" date="2016-03" db="EMBL/GenBank/DDBJ databases">
        <title>How can Kluyveromyces marxianus grow so fast - potential evolutionary course in Saccharomyces Complex revealed by comparative genomics.</title>
        <authorList>
            <person name="Mo W."/>
            <person name="Lu W."/>
            <person name="Yang X."/>
            <person name="Qi J."/>
            <person name="Lv H."/>
        </authorList>
    </citation>
    <scope>NUCLEOTIDE SEQUENCE [LARGE SCALE GENOMIC DNA]</scope>
    <source>
        <strain evidence="6 7">FIM1</strain>
    </source>
</reference>
<evidence type="ECO:0000256" key="3">
    <source>
        <dbReference type="ARBA" id="ARBA00023242"/>
    </source>
</evidence>
<dbReference type="PIRSF" id="PIRSF000777">
    <property type="entry name" value="RNA_polIII_C31"/>
    <property type="match status" value="1"/>
</dbReference>
<gene>
    <name evidence="6" type="primary">RPC31</name>
    <name evidence="6" type="ORF">FIM1_274</name>
</gene>
<protein>
    <recommendedName>
        <fullName evidence="4">DNA-directed RNA polymerase III subunit</fullName>
    </recommendedName>
</protein>
<dbReference type="Pfam" id="PF11705">
    <property type="entry name" value="RNA_pol_3_Rpc31"/>
    <property type="match status" value="1"/>
</dbReference>
<evidence type="ECO:0000256" key="1">
    <source>
        <dbReference type="ARBA" id="ARBA00004123"/>
    </source>
</evidence>
<evidence type="ECO:0000256" key="5">
    <source>
        <dbReference type="SAM" id="MobiDB-lite"/>
    </source>
</evidence>
<dbReference type="PANTHER" id="PTHR15367:SF2">
    <property type="entry name" value="DNA-DIRECTED RNA POLYMERASE III SUBUNIT"/>
    <property type="match status" value="1"/>
</dbReference>
<evidence type="ECO:0000313" key="6">
    <source>
        <dbReference type="EMBL" id="QGN13632.1"/>
    </source>
</evidence>
<evidence type="ECO:0000256" key="4">
    <source>
        <dbReference type="PIRNR" id="PIRNR000777"/>
    </source>
</evidence>
<keyword evidence="7" id="KW-1185">Reference proteome</keyword>
<comment type="similarity">
    <text evidence="2 4">Belongs to the eukaryotic RPC7 RNA polymerase subunit family.</text>
</comment>
<keyword evidence="6" id="KW-0804">Transcription</keyword>
<comment type="subunit">
    <text evidence="4">Component of the RNA polymerase III (Pol III) complex.</text>
</comment>
<accession>A0ABX6EPM0</accession>
<proteinExistence type="inferred from homology"/>
<feature type="region of interest" description="Disordered" evidence="5">
    <location>
        <begin position="169"/>
        <end position="249"/>
    </location>
</feature>
<comment type="subcellular location">
    <subcellularLocation>
        <location evidence="1 4">Nucleus</location>
    </subcellularLocation>
</comment>
<name>A0ABX6EPM0_KLUMA</name>
<keyword evidence="6" id="KW-0240">DNA-directed RNA polymerase</keyword>
<dbReference type="GO" id="GO:0000428">
    <property type="term" value="C:DNA-directed RNA polymerase complex"/>
    <property type="evidence" value="ECO:0007669"/>
    <property type="project" value="UniProtKB-KW"/>
</dbReference>
<keyword evidence="3 4" id="KW-0539">Nucleus</keyword>
<evidence type="ECO:0000256" key="2">
    <source>
        <dbReference type="ARBA" id="ARBA00008352"/>
    </source>
</evidence>
<sequence length="249" mass="28091">MSFRGGARGKSSSAFSNLPFGLSYSDVGANGSTELPTIPLPMNHPSNDLEREIAMHYINFRNALKDGPLFTGSMELISEDDEEDNGEAEKNGKKKRKQKQQVDADGLNDGIERYSDKYLKRRKIGTSIDEYPFNVDFFPKELYQVLGINKKKLIQLSKLDKNQTLFGASGSKEEDEAVGRALLEKLSGMAEEEEDADEENEEKDRDKGDVDEDDEFEEDDDDDYNAEKYFDDGDDDLGGEDEYPDEAEF</sequence>
<dbReference type="PANTHER" id="PTHR15367">
    <property type="entry name" value="DNA-DIRECTED RNA POLYMERASE III"/>
    <property type="match status" value="1"/>
</dbReference>
<comment type="function">
    <text evidence="4">DNA-dependent RNA polymerase catalyzes the transcription of DNA into RNA using the four ribonucleoside triphosphates as substrates. Specific peripheric component of RNA polymerase III which synthesizes small RNAs, such as 5S rRNA and tRNAs.</text>
</comment>
<dbReference type="InterPro" id="IPR024661">
    <property type="entry name" value="RNA_pol_III_Rpc31"/>
</dbReference>
<feature type="compositionally biased region" description="Acidic residues" evidence="5">
    <location>
        <begin position="232"/>
        <end position="249"/>
    </location>
</feature>
<feature type="compositionally biased region" description="Acidic residues" evidence="5">
    <location>
        <begin position="209"/>
        <end position="224"/>
    </location>
</feature>
<evidence type="ECO:0000313" key="7">
    <source>
        <dbReference type="Proteomes" id="UP000422736"/>
    </source>
</evidence>
<feature type="compositionally biased region" description="Acidic residues" evidence="5">
    <location>
        <begin position="190"/>
        <end position="201"/>
    </location>
</feature>
<dbReference type="Proteomes" id="UP000422736">
    <property type="component" value="Chromosome 1"/>
</dbReference>